<evidence type="ECO:0000256" key="3">
    <source>
        <dbReference type="ARBA" id="ARBA00022741"/>
    </source>
</evidence>
<evidence type="ECO:0000256" key="10">
    <source>
        <dbReference type="ARBA" id="ARBA00061478"/>
    </source>
</evidence>
<dbReference type="EC" id="3.6.1.-" evidence="11"/>
<feature type="binding site" evidence="11">
    <location>
        <begin position="36"/>
        <end position="43"/>
    </location>
    <ligand>
        <name>ATP</name>
        <dbReference type="ChEBI" id="CHEBI:30616"/>
        <label>1</label>
    </ligand>
</feature>
<keyword evidence="5 11" id="KW-0378">Hydrolase</keyword>
<keyword evidence="3 11" id="KW-0547">Nucleotide-binding</keyword>
<comment type="similarity">
    <text evidence="10 11">Belongs to the ABC transporter superfamily. ABCF family. Uup subfamily.</text>
</comment>
<dbReference type="InterPro" id="IPR027417">
    <property type="entry name" value="P-loop_NTPase"/>
</dbReference>
<feature type="coiled-coil region" evidence="11">
    <location>
        <begin position="610"/>
        <end position="671"/>
    </location>
</feature>
<dbReference type="InterPro" id="IPR017871">
    <property type="entry name" value="ABC_transporter-like_CS"/>
</dbReference>
<dbReference type="FunFam" id="3.40.50.300:FF:000011">
    <property type="entry name" value="Putative ABC transporter ATP-binding component"/>
    <property type="match status" value="1"/>
</dbReference>
<dbReference type="FunFam" id="3.40.50.300:FF:000309">
    <property type="entry name" value="ABC transporter ATP-binding protein"/>
    <property type="match status" value="1"/>
</dbReference>
<evidence type="ECO:0000256" key="2">
    <source>
        <dbReference type="ARBA" id="ARBA00022737"/>
    </source>
</evidence>
<evidence type="ECO:0000313" key="14">
    <source>
        <dbReference type="EMBL" id="PWK50070.1"/>
    </source>
</evidence>
<proteinExistence type="inferred from homology"/>
<keyword evidence="7 11" id="KW-0238">DNA-binding</keyword>
<sequence length="672" mass="75139">MAIVRGDKLSLSFGTHVLLDQASFSLSAGEKVAIVGRNGAGKSSLLKLVAQINKPDSGELQQQKALRVRYLAQSLPESLDISVFDYVSKGVEDIKLALDKYQHLLETGGSESEINQLHDLLDRTNGWQWQQKVDKVLTRLNLDGDVLLSTLSGGWRRRVSLAECLAAEPDLLLLDEPTNHLDLDTIEWLEESLKQYKGALLLISHDRQFIDAVVSKVWEIDRGIISVFPAPYDAYVESKEKQLSDETKTNSEFDKKLANEEKWIRQGIKARRTRNEGRVRALKKMRQQHAERRTRQSTAQLNVKSGGQSGKLVAVLENATLTRGDKILFQNYSTSVIKGDKIGVLGPNGCGKSSLIKMILGELEPDSGTVELGTQLDIAYFDQMRSTVNPDLSIFDNVGEGRDFLEVNGEKKHVISYLADYGFGPERMRTPASALSGGEVSRLVLAKLFTRSANLLILDEPTNDLDIETLELLESQLVAFKGTVVVISHDRRFLDNVVASLLVFETDDIDSARSGANLGAIQDQSKKAGHIVEIEGGYNDYRRYRAQKEQSQLRNKKPSAGSDSSDNHSSEKHSSHKQQGQQQGNALSSDKSVANKPKPAKLSYKFQRELDAIPEQLEQIENDIDAIEQQTQTSEFQAKTPDEMQQVFQQLADLQQKMEQKMERWEELEAMK</sequence>
<dbReference type="InterPro" id="IPR032781">
    <property type="entry name" value="ABC_tran_Xtn"/>
</dbReference>
<keyword evidence="11" id="KW-0175">Coiled coil</keyword>
<dbReference type="InterPro" id="IPR043686">
    <property type="entry name" value="Uup"/>
</dbReference>
<dbReference type="OrthoDB" id="6130096at2"/>
<dbReference type="SUPFAM" id="SSF52540">
    <property type="entry name" value="P-loop containing nucleoside triphosphate hydrolases"/>
    <property type="match status" value="2"/>
</dbReference>
<dbReference type="PANTHER" id="PTHR42855:SF1">
    <property type="entry name" value="ABC TRANSPORTER DOMAIN-CONTAINING PROTEIN"/>
    <property type="match status" value="1"/>
</dbReference>
<dbReference type="PROSITE" id="PS00211">
    <property type="entry name" value="ABC_TRANSPORTER_1"/>
    <property type="match status" value="1"/>
</dbReference>
<dbReference type="PANTHER" id="PTHR42855">
    <property type="entry name" value="ABC TRANSPORTER ATP-BINDING SUBUNIT"/>
    <property type="match status" value="1"/>
</dbReference>
<comment type="catalytic activity">
    <reaction evidence="9 11">
        <text>ATP + H2O = ADP + phosphate + H(+)</text>
        <dbReference type="Rhea" id="RHEA:13065"/>
        <dbReference type="ChEBI" id="CHEBI:15377"/>
        <dbReference type="ChEBI" id="CHEBI:15378"/>
        <dbReference type="ChEBI" id="CHEBI:30616"/>
        <dbReference type="ChEBI" id="CHEBI:43474"/>
        <dbReference type="ChEBI" id="CHEBI:456216"/>
    </reaction>
</comment>
<dbReference type="AlphaFoldDB" id="A0A316FQY6"/>
<dbReference type="PROSITE" id="PS50893">
    <property type="entry name" value="ABC_TRANSPORTER_2"/>
    <property type="match status" value="2"/>
</dbReference>
<dbReference type="CDD" id="cd03221">
    <property type="entry name" value="ABCF_EF-3"/>
    <property type="match status" value="2"/>
</dbReference>
<evidence type="ECO:0000313" key="15">
    <source>
        <dbReference type="Proteomes" id="UP000245790"/>
    </source>
</evidence>
<evidence type="ECO:0000256" key="11">
    <source>
        <dbReference type="HAMAP-Rule" id="MF_00848"/>
    </source>
</evidence>
<dbReference type="RefSeq" id="WP_109763846.1">
    <property type="nucleotide sequence ID" value="NZ_QGGU01000007.1"/>
</dbReference>
<organism evidence="14 15">
    <name type="scientific">Pleionea mediterranea</name>
    <dbReference type="NCBI Taxonomy" id="523701"/>
    <lineage>
        <taxon>Bacteria</taxon>
        <taxon>Pseudomonadati</taxon>
        <taxon>Pseudomonadota</taxon>
        <taxon>Gammaproteobacteria</taxon>
        <taxon>Oceanospirillales</taxon>
        <taxon>Pleioneaceae</taxon>
        <taxon>Pleionea</taxon>
    </lineage>
</organism>
<dbReference type="GO" id="GO:0005737">
    <property type="term" value="C:cytoplasm"/>
    <property type="evidence" value="ECO:0007669"/>
    <property type="project" value="UniProtKB-SubCell"/>
</dbReference>
<dbReference type="Pfam" id="PF16326">
    <property type="entry name" value="ABC_tran_CTD"/>
    <property type="match status" value="1"/>
</dbReference>
<dbReference type="Pfam" id="PF12848">
    <property type="entry name" value="ABC_tran_Xtn"/>
    <property type="match status" value="1"/>
</dbReference>
<comment type="function">
    <text evidence="11">Probably plays a role in ribosome assembly or function. May be involved in resolution of branched DNA intermediates that result from template switching in postreplication gaps. Binds DNA and has ATPase activity.</text>
</comment>
<evidence type="ECO:0000256" key="4">
    <source>
        <dbReference type="ARBA" id="ARBA00022763"/>
    </source>
</evidence>
<reference evidence="14 15" key="1">
    <citation type="submission" date="2018-05" db="EMBL/GenBank/DDBJ databases">
        <title>Genomic Encyclopedia of Type Strains, Phase IV (KMG-IV): sequencing the most valuable type-strain genomes for metagenomic binning, comparative biology and taxonomic classification.</title>
        <authorList>
            <person name="Goeker M."/>
        </authorList>
    </citation>
    <scope>NUCLEOTIDE SEQUENCE [LARGE SCALE GENOMIC DNA]</scope>
    <source>
        <strain evidence="14 15">DSM 25350</strain>
    </source>
</reference>
<keyword evidence="6 11" id="KW-0067">ATP-binding</keyword>
<keyword evidence="8 11" id="KW-0234">DNA repair</keyword>
<name>A0A316FQY6_9GAMM</name>
<feature type="region of interest" description="Disordered" evidence="12">
    <location>
        <begin position="547"/>
        <end position="598"/>
    </location>
</feature>
<dbReference type="Gene3D" id="1.10.287.380">
    <property type="entry name" value="Valyl-tRNA synthetase, C-terminal domain"/>
    <property type="match status" value="1"/>
</dbReference>
<keyword evidence="15" id="KW-1185">Reference proteome</keyword>
<feature type="domain" description="ABC transporter" evidence="13">
    <location>
        <begin position="314"/>
        <end position="531"/>
    </location>
</feature>
<keyword evidence="2 11" id="KW-0677">Repeat</keyword>
<dbReference type="InterPro" id="IPR003593">
    <property type="entry name" value="AAA+_ATPase"/>
</dbReference>
<feature type="domain" description="ABC transporter" evidence="13">
    <location>
        <begin position="4"/>
        <end position="247"/>
    </location>
</feature>
<dbReference type="Pfam" id="PF00005">
    <property type="entry name" value="ABC_tran"/>
    <property type="match status" value="2"/>
</dbReference>
<dbReference type="Proteomes" id="UP000245790">
    <property type="component" value="Unassembled WGS sequence"/>
</dbReference>
<feature type="compositionally biased region" description="Low complexity" evidence="12">
    <location>
        <begin position="577"/>
        <end position="589"/>
    </location>
</feature>
<evidence type="ECO:0000256" key="9">
    <source>
        <dbReference type="ARBA" id="ARBA00049360"/>
    </source>
</evidence>
<dbReference type="GO" id="GO:0043022">
    <property type="term" value="F:ribosome binding"/>
    <property type="evidence" value="ECO:0007669"/>
    <property type="project" value="UniProtKB-UniRule"/>
</dbReference>
<dbReference type="GO" id="GO:0003677">
    <property type="term" value="F:DNA binding"/>
    <property type="evidence" value="ECO:0007669"/>
    <property type="project" value="UniProtKB-UniRule"/>
</dbReference>
<evidence type="ECO:0000256" key="6">
    <source>
        <dbReference type="ARBA" id="ARBA00022840"/>
    </source>
</evidence>
<evidence type="ECO:0000256" key="5">
    <source>
        <dbReference type="ARBA" id="ARBA00022801"/>
    </source>
</evidence>
<dbReference type="GO" id="GO:0006281">
    <property type="term" value="P:DNA repair"/>
    <property type="evidence" value="ECO:0007669"/>
    <property type="project" value="UniProtKB-KW"/>
</dbReference>
<dbReference type="InterPro" id="IPR037118">
    <property type="entry name" value="Val-tRNA_synth_C_sf"/>
</dbReference>
<dbReference type="HAMAP" id="MF_00848">
    <property type="entry name" value="Uup"/>
    <property type="match status" value="1"/>
</dbReference>
<keyword evidence="4 11" id="KW-0227">DNA damage</keyword>
<dbReference type="InterPro" id="IPR003439">
    <property type="entry name" value="ABC_transporter-like_ATP-bd"/>
</dbReference>
<dbReference type="Gene3D" id="3.40.50.300">
    <property type="entry name" value="P-loop containing nucleotide triphosphate hydrolases"/>
    <property type="match status" value="2"/>
</dbReference>
<evidence type="ECO:0000256" key="8">
    <source>
        <dbReference type="ARBA" id="ARBA00023204"/>
    </source>
</evidence>
<keyword evidence="1 11" id="KW-0963">Cytoplasm</keyword>
<comment type="subcellular location">
    <subcellularLocation>
        <location evidence="11">Cytoplasm</location>
    </subcellularLocation>
    <text evidence="11">Associates with ribosomes.</text>
</comment>
<comment type="caution">
    <text evidence="14">The sequence shown here is derived from an EMBL/GenBank/DDBJ whole genome shotgun (WGS) entry which is preliminary data.</text>
</comment>
<dbReference type="GO" id="GO:0016887">
    <property type="term" value="F:ATP hydrolysis activity"/>
    <property type="evidence" value="ECO:0007669"/>
    <property type="project" value="UniProtKB-UniRule"/>
</dbReference>
<dbReference type="EMBL" id="QGGU01000007">
    <property type="protein sequence ID" value="PWK50070.1"/>
    <property type="molecule type" value="Genomic_DNA"/>
</dbReference>
<dbReference type="SMART" id="SM00382">
    <property type="entry name" value="AAA"/>
    <property type="match status" value="2"/>
</dbReference>
<accession>A0A316FQY6</accession>
<protein>
    <recommendedName>
        <fullName evidence="11">ATP-binding protein Uup</fullName>
        <ecNumber evidence="11">3.6.1.-</ecNumber>
    </recommendedName>
</protein>
<gene>
    <name evidence="11" type="primary">uup</name>
    <name evidence="14" type="ORF">C8D97_107237</name>
</gene>
<evidence type="ECO:0000256" key="7">
    <source>
        <dbReference type="ARBA" id="ARBA00023125"/>
    </source>
</evidence>
<evidence type="ECO:0000256" key="12">
    <source>
        <dbReference type="SAM" id="MobiDB-lite"/>
    </source>
</evidence>
<feature type="binding site" evidence="11">
    <location>
        <begin position="346"/>
        <end position="353"/>
    </location>
    <ligand>
        <name>ATP</name>
        <dbReference type="ChEBI" id="CHEBI:30616"/>
        <label>2</label>
    </ligand>
</feature>
<dbReference type="InterPro" id="IPR032524">
    <property type="entry name" value="ABC_tran_C"/>
</dbReference>
<evidence type="ECO:0000256" key="1">
    <source>
        <dbReference type="ARBA" id="ARBA00022490"/>
    </source>
</evidence>
<evidence type="ECO:0000259" key="13">
    <source>
        <dbReference type="PROSITE" id="PS50893"/>
    </source>
</evidence>
<dbReference type="GO" id="GO:0005524">
    <property type="term" value="F:ATP binding"/>
    <property type="evidence" value="ECO:0007669"/>
    <property type="project" value="UniProtKB-UniRule"/>
</dbReference>
<dbReference type="InterPro" id="IPR051309">
    <property type="entry name" value="ABCF_ATPase"/>
</dbReference>